<feature type="compositionally biased region" description="Basic and acidic residues" evidence="1">
    <location>
        <begin position="172"/>
        <end position="183"/>
    </location>
</feature>
<name>A0A3P3EK87_9BURK</name>
<evidence type="ECO:0000256" key="1">
    <source>
        <dbReference type="SAM" id="MobiDB-lite"/>
    </source>
</evidence>
<dbReference type="RefSeq" id="WP_124959977.1">
    <property type="nucleotide sequence ID" value="NZ_CBFHCE010000109.1"/>
</dbReference>
<dbReference type="SUPFAM" id="SSF46565">
    <property type="entry name" value="Chaperone J-domain"/>
    <property type="match status" value="1"/>
</dbReference>
<gene>
    <name evidence="2" type="ORF">EH244_19290</name>
</gene>
<accession>A0A3P3EK87</accession>
<reference evidence="2 3" key="1">
    <citation type="submission" date="2018-11" db="EMBL/GenBank/DDBJ databases">
        <title>The genome of Variovorax sp T529.</title>
        <authorList>
            <person name="Gao J."/>
        </authorList>
    </citation>
    <scope>NUCLEOTIDE SEQUENCE [LARGE SCALE GENOMIC DNA]</scope>
    <source>
        <strain evidence="2 3">T529</strain>
    </source>
</reference>
<dbReference type="InterPro" id="IPR036869">
    <property type="entry name" value="J_dom_sf"/>
</dbReference>
<proteinExistence type="predicted"/>
<dbReference type="CDD" id="cd06257">
    <property type="entry name" value="DnaJ"/>
    <property type="match status" value="1"/>
</dbReference>
<dbReference type="Proteomes" id="UP000271590">
    <property type="component" value="Unassembled WGS sequence"/>
</dbReference>
<dbReference type="Gene3D" id="1.10.287.110">
    <property type="entry name" value="DnaJ domain"/>
    <property type="match status" value="1"/>
</dbReference>
<organism evidence="2 3">
    <name type="scientific">Variovorax beijingensis</name>
    <dbReference type="NCBI Taxonomy" id="2496117"/>
    <lineage>
        <taxon>Bacteria</taxon>
        <taxon>Pseudomonadati</taxon>
        <taxon>Pseudomonadota</taxon>
        <taxon>Betaproteobacteria</taxon>
        <taxon>Burkholderiales</taxon>
        <taxon>Comamonadaceae</taxon>
        <taxon>Variovorax</taxon>
    </lineage>
</organism>
<dbReference type="AlphaFoldDB" id="A0A3P3EK87"/>
<feature type="region of interest" description="Disordered" evidence="1">
    <location>
        <begin position="169"/>
        <end position="205"/>
    </location>
</feature>
<evidence type="ECO:0000313" key="3">
    <source>
        <dbReference type="Proteomes" id="UP000271590"/>
    </source>
</evidence>
<sequence length="367" mass="41732">MSRTDALQISLHKSGPALTPPQKRFNSLIRQIAQARQTLAAWHEHIAAYRQAHAQVLRPLQADLIAGRRQWVFALDALIDQRNWTKAERGTLRELLCDATGELLAARGEDAALKALFDKHAQVDFDTEQREMMRAMKGLTEAMTGLDLGDEEGIDTDADLFARMQQGLQDRAAAEEAEREAKSARGRKSAARQRREAEAQQATHSVREIYRKLASALHPDRETDERQRAEKTALMQRVNQAYAANDLLALLELQLEIEQIDASHAATAGAQRLKHYNKVLGEQLAELKSQVADVEMGFRMEFGLEPGWGMNPRKLGEVLEQTSRQWRAELSEQQRDMRMLGDVAATKRWLKRQRQLLDESEFDFEPF</sequence>
<protein>
    <submittedName>
        <fullName evidence="2">J domain-containing protein</fullName>
    </submittedName>
</protein>
<comment type="caution">
    <text evidence="2">The sequence shown here is derived from an EMBL/GenBank/DDBJ whole genome shotgun (WGS) entry which is preliminary data.</text>
</comment>
<dbReference type="EMBL" id="RQXU01000011">
    <property type="protein sequence ID" value="RRH86760.1"/>
    <property type="molecule type" value="Genomic_DNA"/>
</dbReference>
<evidence type="ECO:0000313" key="2">
    <source>
        <dbReference type="EMBL" id="RRH86760.1"/>
    </source>
</evidence>
<dbReference type="InterPro" id="IPR001623">
    <property type="entry name" value="DnaJ_domain"/>
</dbReference>